<keyword evidence="2" id="KW-1185">Reference proteome</keyword>
<sequence>MMEQVVRWINDQEVPFGRAVPLSTMGTRSALIAETAFRRAAVGASLFPADDDAERASAAMISLLPRGQFGDAVLSPGEQLEVGLIQRNLMRYAEVLGNPEYFPKIPGCGVVNNSIGDIYSFAHLVEVKTVSRPFRSTDLRQLLTYSAMMRASGIAVEKLSLYNPRRAYRFTADLDEISLSLCGRSSVELMEDLIDTMIGFQVSA</sequence>
<name>A0ABY8WPC8_9ACTN</name>
<dbReference type="EMBL" id="CP126980">
    <property type="protein sequence ID" value="WIM97635.1"/>
    <property type="molecule type" value="Genomic_DNA"/>
</dbReference>
<evidence type="ECO:0000313" key="1">
    <source>
        <dbReference type="EMBL" id="WIM97635.1"/>
    </source>
</evidence>
<evidence type="ECO:0000313" key="2">
    <source>
        <dbReference type="Proteomes" id="UP001240150"/>
    </source>
</evidence>
<dbReference type="RefSeq" id="WP_284919033.1">
    <property type="nucleotide sequence ID" value="NZ_CP126980.1"/>
</dbReference>
<organism evidence="1 2">
    <name type="scientific">Actinoplanes oblitus</name>
    <dbReference type="NCBI Taxonomy" id="3040509"/>
    <lineage>
        <taxon>Bacteria</taxon>
        <taxon>Bacillati</taxon>
        <taxon>Actinomycetota</taxon>
        <taxon>Actinomycetes</taxon>
        <taxon>Micromonosporales</taxon>
        <taxon>Micromonosporaceae</taxon>
        <taxon>Actinoplanes</taxon>
    </lineage>
</organism>
<proteinExistence type="predicted"/>
<dbReference type="Proteomes" id="UP001240150">
    <property type="component" value="Chromosome"/>
</dbReference>
<gene>
    <name evidence="1" type="ORF">ACTOB_001176</name>
</gene>
<reference evidence="1 2" key="1">
    <citation type="submission" date="2023-06" db="EMBL/GenBank/DDBJ databases">
        <authorList>
            <person name="Yushchuk O."/>
            <person name="Binda E."/>
            <person name="Ruckert-Reed C."/>
            <person name="Fedorenko V."/>
            <person name="Kalinowski J."/>
            <person name="Marinelli F."/>
        </authorList>
    </citation>
    <scope>NUCLEOTIDE SEQUENCE [LARGE SCALE GENOMIC DNA]</scope>
    <source>
        <strain evidence="1 2">NRRL 3884</strain>
    </source>
</reference>
<accession>A0ABY8WPC8</accession>
<protein>
    <submittedName>
        <fullName evidence="1">Uncharacterized protein</fullName>
    </submittedName>
</protein>